<feature type="domain" description="Pectinesterase inhibitor" evidence="16">
    <location>
        <begin position="64"/>
        <end position="216"/>
    </location>
</feature>
<dbReference type="InterPro" id="IPR000070">
    <property type="entry name" value="Pectinesterase_cat"/>
</dbReference>
<dbReference type="UniPathway" id="UPA00545">
    <property type="reaction ID" value="UER00823"/>
</dbReference>
<evidence type="ECO:0000256" key="6">
    <source>
        <dbReference type="ARBA" id="ARBA00022512"/>
    </source>
</evidence>
<evidence type="ECO:0000256" key="13">
    <source>
        <dbReference type="PROSITE-ProRule" id="PRU10040"/>
    </source>
</evidence>
<feature type="region of interest" description="Disordered" evidence="15">
    <location>
        <begin position="237"/>
        <end position="267"/>
    </location>
</feature>
<dbReference type="GO" id="GO:0045490">
    <property type="term" value="P:pectin catabolic process"/>
    <property type="evidence" value="ECO:0007669"/>
    <property type="project" value="UniProtKB-UniRule"/>
</dbReference>
<evidence type="ECO:0000256" key="5">
    <source>
        <dbReference type="ARBA" id="ARBA00013229"/>
    </source>
</evidence>
<reference evidence="17 18" key="1">
    <citation type="journal article" date="2018" name="Nat. Genet.">
        <title>The Rosa genome provides new insights in the design of modern roses.</title>
        <authorList>
            <person name="Bendahmane M."/>
        </authorList>
    </citation>
    <scope>NUCLEOTIDE SEQUENCE [LARGE SCALE GENOMIC DNA]</scope>
    <source>
        <strain evidence="18">cv. Old Blush</strain>
    </source>
</reference>
<evidence type="ECO:0000256" key="12">
    <source>
        <dbReference type="ARBA" id="ARBA00057335"/>
    </source>
</evidence>
<keyword evidence="7 14" id="KW-0378">Hydrolase</keyword>
<dbReference type="InterPro" id="IPR033131">
    <property type="entry name" value="Pectinesterase_Asp_AS"/>
</dbReference>
<proteinExistence type="inferred from homology"/>
<keyword evidence="10" id="KW-0325">Glycoprotein</keyword>
<dbReference type="Gene3D" id="1.20.140.40">
    <property type="entry name" value="Invertase/pectin methylesterase inhibitor family protein"/>
    <property type="match status" value="1"/>
</dbReference>
<evidence type="ECO:0000256" key="10">
    <source>
        <dbReference type="ARBA" id="ARBA00023180"/>
    </source>
</evidence>
<dbReference type="GO" id="GO:0030599">
    <property type="term" value="F:pectinesterase activity"/>
    <property type="evidence" value="ECO:0007669"/>
    <property type="project" value="UniProtKB-UniRule"/>
</dbReference>
<dbReference type="SUPFAM" id="SSF51126">
    <property type="entry name" value="Pectin lyase-like"/>
    <property type="match status" value="1"/>
</dbReference>
<accession>A0A2P6QYR2</accession>
<dbReference type="OrthoDB" id="2019149at2759"/>
<dbReference type="FunFam" id="2.160.20.10:FF:000001">
    <property type="entry name" value="Pectinesterase"/>
    <property type="match status" value="1"/>
</dbReference>
<keyword evidence="14" id="KW-0961">Cell wall biogenesis/degradation</keyword>
<dbReference type="AlphaFoldDB" id="A0A2P6QYR2"/>
<dbReference type="PANTHER" id="PTHR31707">
    <property type="entry name" value="PECTINESTERASE"/>
    <property type="match status" value="1"/>
</dbReference>
<dbReference type="STRING" id="74649.A0A2P6QYR2"/>
<dbReference type="Gene3D" id="2.160.20.10">
    <property type="entry name" value="Single-stranded right-handed beta-helix, Pectin lyase-like"/>
    <property type="match status" value="1"/>
</dbReference>
<dbReference type="GO" id="GO:0004857">
    <property type="term" value="F:enzyme inhibitor activity"/>
    <property type="evidence" value="ECO:0007669"/>
    <property type="project" value="InterPro"/>
</dbReference>
<evidence type="ECO:0000256" key="3">
    <source>
        <dbReference type="ARBA" id="ARBA00006027"/>
    </source>
</evidence>
<comment type="function">
    <text evidence="12 14">Acts in the modification of cell walls via demethylesterification of cell wall pectin.</text>
</comment>
<evidence type="ECO:0000256" key="9">
    <source>
        <dbReference type="ARBA" id="ARBA00023157"/>
    </source>
</evidence>
<evidence type="ECO:0000256" key="1">
    <source>
        <dbReference type="ARBA" id="ARBA00004191"/>
    </source>
</evidence>
<comment type="subcellular location">
    <subcellularLocation>
        <location evidence="1 14">Secreted</location>
        <location evidence="1 14">Cell wall</location>
    </subcellularLocation>
</comment>
<dbReference type="EMBL" id="PDCK01000042">
    <property type="protein sequence ID" value="PRQ39276.1"/>
    <property type="molecule type" value="Genomic_DNA"/>
</dbReference>
<sequence>MGVPGGNKRIIIITVSSALLVAMVVGAVVGVIQYKKQEQHGGGSGDGDGDGVGDSKPGDKNAVRTSKPIVAICQPTNYKQECENSLQKEAGDKRDPKDLARVGIQVAINKLDEAIRNSKTLPDQAKDPMTKQALHICNQLLNASMYDLKISFNKMGALDLEKVDEYAKDVEVWLSGAVSHQATCIDESQNTTEDVGKKMKEILKSAHESTSNALAMVTEITNALNSLHFKSNRRRLLASSPPSKNNNNNKNNQHKQNGNKSNQGLPSWLTGRKLDLLTATPETLKPNVTVAQDGNSKYKTINEALKLVPKKSNDLFVIYVKEGVYKERVTVAGMMENVVMIGDGPTRSRISGDNNFASGTRTMYTATVAVVGNFFVAKDIGFENTAGAKGHQAVALRVQSDFSIFYNCHIDGYQNTLYVQAYRNYFRDCNITGTIDFIFGDAVSLFQNCEIVVRKPMDNQTCIVTAQGKTDKNEVTGIVLQNCTIRGDQEYENKGYLGRPWKNFAKTVVMQSQIDDVIQPEGYMPWDGAKFHMTSFFGEYDNRGPGADMSSRAGWPSIKKLDDKQAKAYSGKKWFEGDRWVQPSGVPFVSGIM</sequence>
<evidence type="ECO:0000313" key="18">
    <source>
        <dbReference type="Proteomes" id="UP000238479"/>
    </source>
</evidence>
<gene>
    <name evidence="17" type="ORF">RchiOBHm_Chr4g0423391</name>
</gene>
<organism evidence="17 18">
    <name type="scientific">Rosa chinensis</name>
    <name type="common">China rose</name>
    <dbReference type="NCBI Taxonomy" id="74649"/>
    <lineage>
        <taxon>Eukaryota</taxon>
        <taxon>Viridiplantae</taxon>
        <taxon>Streptophyta</taxon>
        <taxon>Embryophyta</taxon>
        <taxon>Tracheophyta</taxon>
        <taxon>Spermatophyta</taxon>
        <taxon>Magnoliopsida</taxon>
        <taxon>eudicotyledons</taxon>
        <taxon>Gunneridae</taxon>
        <taxon>Pentapetalae</taxon>
        <taxon>rosids</taxon>
        <taxon>fabids</taxon>
        <taxon>Rosales</taxon>
        <taxon>Rosaceae</taxon>
        <taxon>Rosoideae</taxon>
        <taxon>Rosoideae incertae sedis</taxon>
        <taxon>Rosa</taxon>
    </lineage>
</organism>
<dbReference type="EC" id="3.1.1.11" evidence="5 14"/>
<evidence type="ECO:0000313" key="17">
    <source>
        <dbReference type="EMBL" id="PRQ39276.1"/>
    </source>
</evidence>
<dbReference type="GO" id="GO:0042545">
    <property type="term" value="P:cell wall modification"/>
    <property type="evidence" value="ECO:0007669"/>
    <property type="project" value="UniProtKB-UniRule"/>
</dbReference>
<dbReference type="SUPFAM" id="SSF101148">
    <property type="entry name" value="Plant invertase/pectin methylesterase inhibitor"/>
    <property type="match status" value="1"/>
</dbReference>
<dbReference type="PROSITE" id="PS00800">
    <property type="entry name" value="PECTINESTERASE_1"/>
    <property type="match status" value="1"/>
</dbReference>
<dbReference type="Pfam" id="PF01095">
    <property type="entry name" value="Pectinesterase"/>
    <property type="match status" value="1"/>
</dbReference>
<feature type="active site" evidence="13">
    <location>
        <position position="436"/>
    </location>
</feature>
<evidence type="ECO:0000256" key="11">
    <source>
        <dbReference type="ARBA" id="ARBA00047928"/>
    </source>
</evidence>
<protein>
    <recommendedName>
        <fullName evidence="5 14">Pectinesterase</fullName>
        <ecNumber evidence="5 14">3.1.1.11</ecNumber>
    </recommendedName>
</protein>
<keyword evidence="18" id="KW-1185">Reference proteome</keyword>
<feature type="compositionally biased region" description="Gly residues" evidence="15">
    <location>
        <begin position="40"/>
        <end position="52"/>
    </location>
</feature>
<evidence type="ECO:0000256" key="14">
    <source>
        <dbReference type="RuleBase" id="RU000589"/>
    </source>
</evidence>
<name>A0A2P6QYR2_ROSCH</name>
<dbReference type="InterPro" id="IPR012334">
    <property type="entry name" value="Pectin_lyas_fold"/>
</dbReference>
<dbReference type="InterPro" id="IPR018040">
    <property type="entry name" value="Pectinesterase_Tyr_AS"/>
</dbReference>
<dbReference type="SMART" id="SM00856">
    <property type="entry name" value="PMEI"/>
    <property type="match status" value="1"/>
</dbReference>
<comment type="pathway">
    <text evidence="2 14">Glycan metabolism; pectin degradation; 2-dehydro-3-deoxy-D-gluconate from pectin: step 1/5.</text>
</comment>
<dbReference type="InterPro" id="IPR035513">
    <property type="entry name" value="Invertase/methylesterase_inhib"/>
</dbReference>
<evidence type="ECO:0000256" key="15">
    <source>
        <dbReference type="SAM" id="MobiDB-lite"/>
    </source>
</evidence>
<keyword evidence="6 14" id="KW-0134">Cell wall</keyword>
<dbReference type="OMA" id="SAGANKH"/>
<dbReference type="PROSITE" id="PS00503">
    <property type="entry name" value="PECTINESTERASE_2"/>
    <property type="match status" value="1"/>
</dbReference>
<dbReference type="Proteomes" id="UP000238479">
    <property type="component" value="Chromosome 4"/>
</dbReference>
<dbReference type="Pfam" id="PF04043">
    <property type="entry name" value="PMEI"/>
    <property type="match status" value="1"/>
</dbReference>
<feature type="region of interest" description="Disordered" evidence="15">
    <location>
        <begin position="37"/>
        <end position="66"/>
    </location>
</feature>
<keyword evidence="8 14" id="KW-0063">Aspartyl esterase</keyword>
<evidence type="ECO:0000259" key="16">
    <source>
        <dbReference type="SMART" id="SM00856"/>
    </source>
</evidence>
<feature type="compositionally biased region" description="Low complexity" evidence="15">
    <location>
        <begin position="239"/>
        <end position="264"/>
    </location>
</feature>
<evidence type="ECO:0000256" key="8">
    <source>
        <dbReference type="ARBA" id="ARBA00023085"/>
    </source>
</evidence>
<dbReference type="InterPro" id="IPR006501">
    <property type="entry name" value="Pectinesterase_inhib_dom"/>
</dbReference>
<comment type="catalytic activity">
    <reaction evidence="11 14">
        <text>[(1-&gt;4)-alpha-D-galacturonosyl methyl ester](n) + n H2O = [(1-&gt;4)-alpha-D-galacturonosyl](n) + n methanol + n H(+)</text>
        <dbReference type="Rhea" id="RHEA:22380"/>
        <dbReference type="Rhea" id="RHEA-COMP:14570"/>
        <dbReference type="Rhea" id="RHEA-COMP:14573"/>
        <dbReference type="ChEBI" id="CHEBI:15377"/>
        <dbReference type="ChEBI" id="CHEBI:15378"/>
        <dbReference type="ChEBI" id="CHEBI:17790"/>
        <dbReference type="ChEBI" id="CHEBI:140522"/>
        <dbReference type="ChEBI" id="CHEBI:140523"/>
        <dbReference type="EC" id="3.1.1.11"/>
    </reaction>
</comment>
<keyword evidence="9" id="KW-1015">Disulfide bond</keyword>
<comment type="similarity">
    <text evidence="3">In the N-terminal section; belongs to the PMEI family.</text>
</comment>
<comment type="similarity">
    <text evidence="4">In the C-terminal section; belongs to the pectinesterase family.</text>
</comment>
<dbReference type="NCBIfam" id="TIGR01614">
    <property type="entry name" value="PME_inhib"/>
    <property type="match status" value="1"/>
</dbReference>
<comment type="caution">
    <text evidence="17">The sequence shown here is derived from an EMBL/GenBank/DDBJ whole genome shotgun (WGS) entry which is preliminary data.</text>
</comment>
<dbReference type="CDD" id="cd15798">
    <property type="entry name" value="PMEI-like_3"/>
    <property type="match status" value="1"/>
</dbReference>
<dbReference type="FunFam" id="1.20.140.40:FF:000001">
    <property type="entry name" value="Pectinesterase"/>
    <property type="match status" value="1"/>
</dbReference>
<evidence type="ECO:0000256" key="4">
    <source>
        <dbReference type="ARBA" id="ARBA00007786"/>
    </source>
</evidence>
<dbReference type="InterPro" id="IPR011050">
    <property type="entry name" value="Pectin_lyase_fold/virulence"/>
</dbReference>
<evidence type="ECO:0000256" key="7">
    <source>
        <dbReference type="ARBA" id="ARBA00022801"/>
    </source>
</evidence>
<evidence type="ECO:0000256" key="2">
    <source>
        <dbReference type="ARBA" id="ARBA00005184"/>
    </source>
</evidence>
<keyword evidence="14" id="KW-0964">Secreted</keyword>
<dbReference type="Gramene" id="PRQ39276">
    <property type="protein sequence ID" value="PRQ39276"/>
    <property type="gene ID" value="RchiOBHm_Chr4g0423391"/>
</dbReference>